<dbReference type="InterPro" id="IPR053137">
    <property type="entry name" value="NLR-like"/>
</dbReference>
<dbReference type="InterPro" id="IPR001810">
    <property type="entry name" value="F-box_dom"/>
</dbReference>
<dbReference type="Pfam" id="PF13374">
    <property type="entry name" value="TPR_10"/>
    <property type="match status" value="1"/>
</dbReference>
<dbReference type="Pfam" id="PF13424">
    <property type="entry name" value="TPR_12"/>
    <property type="match status" value="1"/>
</dbReference>
<proteinExistence type="predicted"/>
<dbReference type="InterPro" id="IPR036047">
    <property type="entry name" value="F-box-like_dom_sf"/>
</dbReference>
<dbReference type="EMBL" id="CAJNJQ010000311">
    <property type="protein sequence ID" value="CAE7069845.1"/>
    <property type="molecule type" value="Genomic_DNA"/>
</dbReference>
<dbReference type="AlphaFoldDB" id="A0A8H3DTH8"/>
<dbReference type="PANTHER" id="PTHR46082:SF11">
    <property type="entry name" value="AAA+ ATPASE DOMAIN-CONTAINING PROTEIN-RELATED"/>
    <property type="match status" value="1"/>
</dbReference>
<evidence type="ECO:0000313" key="2">
    <source>
        <dbReference type="EMBL" id="CAE7069845.1"/>
    </source>
</evidence>
<dbReference type="SUPFAM" id="SSF48452">
    <property type="entry name" value="TPR-like"/>
    <property type="match status" value="1"/>
</dbReference>
<feature type="domain" description="F-box" evidence="1">
    <location>
        <begin position="6"/>
        <end position="52"/>
    </location>
</feature>
<dbReference type="Pfam" id="PF12937">
    <property type="entry name" value="F-box-like"/>
    <property type="match status" value="1"/>
</dbReference>
<name>A0A8H3DTH8_9AGAM</name>
<dbReference type="Gene3D" id="1.25.40.10">
    <property type="entry name" value="Tetratricopeptide repeat domain"/>
    <property type="match status" value="1"/>
</dbReference>
<dbReference type="Proteomes" id="UP000663827">
    <property type="component" value="Unassembled WGS sequence"/>
</dbReference>
<dbReference type="Gene3D" id="1.20.1280.50">
    <property type="match status" value="1"/>
</dbReference>
<evidence type="ECO:0000313" key="3">
    <source>
        <dbReference type="Proteomes" id="UP000663827"/>
    </source>
</evidence>
<dbReference type="InterPro" id="IPR011990">
    <property type="entry name" value="TPR-like_helical_dom_sf"/>
</dbReference>
<sequence>MLAAIRGNIESIPTEILIECLAYLEPCDLANVLSVSRTLRATASHDTLWETHCERIYNMGSSDVLGWRPAEKHNGLSYYLTWRRLALVEPYLGWWLSIDGVAAGSIMRIWLNDRTLVVSPVIPVTTPPSNLIPHAFAFGDTVDYIIAHNFHEGFPNPLYIDAQYISIEQWSAKESVHWLREEPSKIMHQLHRLQTFHASNKLDVDARTEPPPFKWTFRNSPTLFNAIKHAGVSYDEEGYAMATSVPTLSFPRGLSPRPFIAMHSPFEESDSSTLIANGIWAASYGESHGCEFIHIHIRKINERDLSGQWGDEGSLADAVNPFSQDVQDMFGLPRPPNLRMNPEEATSLLLRVVNIRASCDLEIQANKQAAGALVQDFDYLALAIVHAGAYIAHSRGMSILEYRSMFLKKRRSMLEKIRTLRLNISDYKYTVYTTWNMCYELLGTHGKAQQLLWLIAFLHCNGITRTMFQRATTKVRTHKPVLQKNEVEEAASVYLQKYLLNFGNSEEDWVDDQFLDTINELASYSLIEYDERNRAYTINVLVQDWARSVIPEDVAHALERTTSLLSIALDADPENDPKSYQFRSELGLHVNKIISEKAPHGGICANHAASFASVFKCTGQWQEEGNMRLKVRAAREHELGPKHPATLQSMDDLAHNYRNRDCFDMAESLYKEVLQTRTQLHGEEHDDTQMSKKYLASLYQDRRRYDEAIPLLVKIVELRRIMKGGNDPETLACTGNLADAYYGSKQLDKAKELRQQMMVLLSDKDPEKPMCKRRLADILELEGDWDAAEKLLVQSIKDSDRIFGERHPNAIAGQTHLYEFRVRKCSVHARCSDSHSEAIVSGNEGR</sequence>
<organism evidence="2 3">
    <name type="scientific">Rhizoctonia solani</name>
    <dbReference type="NCBI Taxonomy" id="456999"/>
    <lineage>
        <taxon>Eukaryota</taxon>
        <taxon>Fungi</taxon>
        <taxon>Dikarya</taxon>
        <taxon>Basidiomycota</taxon>
        <taxon>Agaricomycotina</taxon>
        <taxon>Agaricomycetes</taxon>
        <taxon>Cantharellales</taxon>
        <taxon>Ceratobasidiaceae</taxon>
        <taxon>Rhizoctonia</taxon>
    </lineage>
</organism>
<evidence type="ECO:0000259" key="1">
    <source>
        <dbReference type="PROSITE" id="PS50181"/>
    </source>
</evidence>
<gene>
    <name evidence="2" type="ORF">RDB_LOCUS14580</name>
</gene>
<comment type="caution">
    <text evidence="2">The sequence shown here is derived from an EMBL/GenBank/DDBJ whole genome shotgun (WGS) entry which is preliminary data.</text>
</comment>
<reference evidence="2" key="1">
    <citation type="submission" date="2021-01" db="EMBL/GenBank/DDBJ databases">
        <authorList>
            <person name="Kaushik A."/>
        </authorList>
    </citation>
    <scope>NUCLEOTIDE SEQUENCE</scope>
    <source>
        <strain evidence="2">AG5</strain>
    </source>
</reference>
<dbReference type="SMART" id="SM00256">
    <property type="entry name" value="FBOX"/>
    <property type="match status" value="1"/>
</dbReference>
<accession>A0A8H3DTH8</accession>
<dbReference type="SUPFAM" id="SSF81383">
    <property type="entry name" value="F-box domain"/>
    <property type="match status" value="1"/>
</dbReference>
<dbReference type="PANTHER" id="PTHR46082">
    <property type="entry name" value="ATP/GTP-BINDING PROTEIN-RELATED"/>
    <property type="match status" value="1"/>
</dbReference>
<dbReference type="PROSITE" id="PS50181">
    <property type="entry name" value="FBOX"/>
    <property type="match status" value="1"/>
</dbReference>
<protein>
    <recommendedName>
        <fullName evidence="1">F-box domain-containing protein</fullName>
    </recommendedName>
</protein>